<dbReference type="GO" id="GO:0009926">
    <property type="term" value="P:auxin polar transport"/>
    <property type="evidence" value="ECO:0007669"/>
    <property type="project" value="TreeGrafter"/>
</dbReference>
<feature type="region of interest" description="Disordered" evidence="8">
    <location>
        <begin position="376"/>
        <end position="407"/>
    </location>
</feature>
<keyword evidence="11" id="KW-1185">Reference proteome</keyword>
<dbReference type="GO" id="GO:0005886">
    <property type="term" value="C:plasma membrane"/>
    <property type="evidence" value="ECO:0007669"/>
    <property type="project" value="TreeGrafter"/>
</dbReference>
<keyword evidence="7" id="KW-0927">Auxin signaling pathway</keyword>
<sequence length="430" mass="47572">MITGSDFYAIVTAMVPLYVAMFLAYGSVKWWKIFTPDQCSGINRFVAIFAVPLLSFHFISTSNPYTMNLRFIAADSVQKLIILTVLGIWTKFSKTGSFEWMITIFSLATLPNSLVIGIPLLKAMYGEFCANLMVQVVVMQCIVWYTLLLFMFEFRAAKVLIRERFPGSGGEIVAFNVESDVVSLDVQDQLETIADVGDDGKLHVTVRKSNASRRSLGFGSLSGVEIYSLSSSAVQTPRGSYVNQSDFNFVLGFPGGRLSSFGPADDLYSIQSSKVVTPRQSNFGDEAVSTVVPEMYPGVMSLRPKGIYDDVFGRSSSCPVVAKGGRPRNKLYATTERSDRPEKKGEKETKILISDRQPKSKPGELKDFEIEVGGDREKIKPGVKSAEPIPEIVSNEQSGDQLPSVAFGNAKNNRKFNLVDLKYWSWNGHV</sequence>
<dbReference type="GO" id="GO:0009734">
    <property type="term" value="P:auxin-activated signaling pathway"/>
    <property type="evidence" value="ECO:0007669"/>
    <property type="project" value="UniProtKB-KW"/>
</dbReference>
<dbReference type="InterPro" id="IPR004776">
    <property type="entry name" value="Mem_transp_PIN-like"/>
</dbReference>
<reference evidence="10" key="1">
    <citation type="journal article" date="2023" name="bioRxiv">
        <title>Improved chromosome-level genome assembly for marigold (Tagetes erecta).</title>
        <authorList>
            <person name="Jiang F."/>
            <person name="Yuan L."/>
            <person name="Wang S."/>
            <person name="Wang H."/>
            <person name="Xu D."/>
            <person name="Wang A."/>
            <person name="Fan W."/>
        </authorList>
    </citation>
    <scope>NUCLEOTIDE SEQUENCE</scope>
    <source>
        <strain evidence="10">WSJ</strain>
        <tissue evidence="10">Leaf</tissue>
    </source>
</reference>
<accession>A0AAD8NWA7</accession>
<feature type="transmembrane region" description="Helical" evidence="9">
    <location>
        <begin position="40"/>
        <end position="59"/>
    </location>
</feature>
<gene>
    <name evidence="10" type="ORF">QVD17_18419</name>
</gene>
<evidence type="ECO:0000313" key="10">
    <source>
        <dbReference type="EMBL" id="KAK1423124.1"/>
    </source>
</evidence>
<evidence type="ECO:0000256" key="4">
    <source>
        <dbReference type="ARBA" id="ARBA00022692"/>
    </source>
</evidence>
<comment type="subcellular location">
    <subcellularLocation>
        <location evidence="1">Membrane</location>
        <topology evidence="1">Multi-pass membrane protein</topology>
    </subcellularLocation>
</comment>
<comment type="similarity">
    <text evidence="2">Belongs to the auxin efflux carrier (TC 2.A.69.1) family.</text>
</comment>
<evidence type="ECO:0000256" key="1">
    <source>
        <dbReference type="ARBA" id="ARBA00004141"/>
    </source>
</evidence>
<comment type="caution">
    <text evidence="10">The sequence shown here is derived from an EMBL/GenBank/DDBJ whole genome shotgun (WGS) entry which is preliminary data.</text>
</comment>
<evidence type="ECO:0000256" key="6">
    <source>
        <dbReference type="ARBA" id="ARBA00023136"/>
    </source>
</evidence>
<evidence type="ECO:0000256" key="9">
    <source>
        <dbReference type="SAM" id="Phobius"/>
    </source>
</evidence>
<feature type="transmembrane region" description="Helical" evidence="9">
    <location>
        <begin position="6"/>
        <end position="28"/>
    </location>
</feature>
<organism evidence="10 11">
    <name type="scientific">Tagetes erecta</name>
    <name type="common">African marigold</name>
    <dbReference type="NCBI Taxonomy" id="13708"/>
    <lineage>
        <taxon>Eukaryota</taxon>
        <taxon>Viridiplantae</taxon>
        <taxon>Streptophyta</taxon>
        <taxon>Embryophyta</taxon>
        <taxon>Tracheophyta</taxon>
        <taxon>Spermatophyta</taxon>
        <taxon>Magnoliopsida</taxon>
        <taxon>eudicotyledons</taxon>
        <taxon>Gunneridae</taxon>
        <taxon>Pentapetalae</taxon>
        <taxon>asterids</taxon>
        <taxon>campanulids</taxon>
        <taxon>Asterales</taxon>
        <taxon>Asteraceae</taxon>
        <taxon>Asteroideae</taxon>
        <taxon>Heliantheae alliance</taxon>
        <taxon>Tageteae</taxon>
        <taxon>Tagetes</taxon>
    </lineage>
</organism>
<feature type="compositionally biased region" description="Basic and acidic residues" evidence="8">
    <location>
        <begin position="336"/>
        <end position="350"/>
    </location>
</feature>
<evidence type="ECO:0000256" key="3">
    <source>
        <dbReference type="ARBA" id="ARBA00022448"/>
    </source>
</evidence>
<dbReference type="PANTHER" id="PTHR31752">
    <property type="entry name" value="AUXIN EFFLUX CARRIER COMPONENT 1B-RELATED"/>
    <property type="match status" value="1"/>
</dbReference>
<dbReference type="PANTHER" id="PTHR31752:SF62">
    <property type="entry name" value="AUXIN EFFLUX CARRIER COMPONENT"/>
    <property type="match status" value="1"/>
</dbReference>
<feature type="transmembrane region" description="Helical" evidence="9">
    <location>
        <begin position="101"/>
        <end position="120"/>
    </location>
</feature>
<feature type="transmembrane region" description="Helical" evidence="9">
    <location>
        <begin position="71"/>
        <end position="89"/>
    </location>
</feature>
<dbReference type="AlphaFoldDB" id="A0AAD8NWA7"/>
<evidence type="ECO:0000256" key="2">
    <source>
        <dbReference type="ARBA" id="ARBA00009177"/>
    </source>
</evidence>
<name>A0AAD8NWA7_TARER</name>
<keyword evidence="5 9" id="KW-1133">Transmembrane helix</keyword>
<feature type="transmembrane region" description="Helical" evidence="9">
    <location>
        <begin position="132"/>
        <end position="152"/>
    </location>
</feature>
<evidence type="ECO:0008006" key="12">
    <source>
        <dbReference type="Google" id="ProtNLM"/>
    </source>
</evidence>
<dbReference type="EMBL" id="JAUHHV010000005">
    <property type="protein sequence ID" value="KAK1423124.1"/>
    <property type="molecule type" value="Genomic_DNA"/>
</dbReference>
<feature type="region of interest" description="Disordered" evidence="8">
    <location>
        <begin position="323"/>
        <end position="350"/>
    </location>
</feature>
<dbReference type="GO" id="GO:0005783">
    <property type="term" value="C:endoplasmic reticulum"/>
    <property type="evidence" value="ECO:0007669"/>
    <property type="project" value="TreeGrafter"/>
</dbReference>
<proteinExistence type="inferred from homology"/>
<evidence type="ECO:0000313" key="11">
    <source>
        <dbReference type="Proteomes" id="UP001229421"/>
    </source>
</evidence>
<dbReference type="Proteomes" id="UP001229421">
    <property type="component" value="Unassembled WGS sequence"/>
</dbReference>
<keyword evidence="3" id="KW-0813">Transport</keyword>
<evidence type="ECO:0000256" key="8">
    <source>
        <dbReference type="SAM" id="MobiDB-lite"/>
    </source>
</evidence>
<evidence type="ECO:0000256" key="5">
    <source>
        <dbReference type="ARBA" id="ARBA00022989"/>
    </source>
</evidence>
<dbReference type="Pfam" id="PF03547">
    <property type="entry name" value="Mem_trans"/>
    <property type="match status" value="1"/>
</dbReference>
<evidence type="ECO:0000256" key="7">
    <source>
        <dbReference type="ARBA" id="ARBA00023294"/>
    </source>
</evidence>
<dbReference type="GO" id="GO:0010329">
    <property type="term" value="F:auxin efflux transmembrane transporter activity"/>
    <property type="evidence" value="ECO:0007669"/>
    <property type="project" value="TreeGrafter"/>
</dbReference>
<dbReference type="InterPro" id="IPR051107">
    <property type="entry name" value="Auxin_Efflux_Carrier"/>
</dbReference>
<protein>
    <recommendedName>
        <fullName evidence="12">Auxin efflux carrier component</fullName>
    </recommendedName>
</protein>
<keyword evidence="4 9" id="KW-0812">Transmembrane</keyword>
<keyword evidence="6 9" id="KW-0472">Membrane</keyword>